<protein>
    <submittedName>
        <fullName evidence="1">17578_t:CDS:1</fullName>
    </submittedName>
</protein>
<dbReference type="EMBL" id="CAJVPT010011551">
    <property type="protein sequence ID" value="CAG8580005.1"/>
    <property type="molecule type" value="Genomic_DNA"/>
</dbReference>
<accession>A0ACA9MFK5</accession>
<reference evidence="1" key="1">
    <citation type="submission" date="2021-06" db="EMBL/GenBank/DDBJ databases">
        <authorList>
            <person name="Kallberg Y."/>
            <person name="Tangrot J."/>
            <person name="Rosling A."/>
        </authorList>
    </citation>
    <scope>NUCLEOTIDE SEQUENCE</scope>
    <source>
        <strain evidence="1">CL356</strain>
    </source>
</reference>
<proteinExistence type="predicted"/>
<sequence>MTIDHKVGFKGDLFLVVLMGIRRERWEEAKLRQTYNLQKLTGVQGVSTQSKSGLDLYQRLATNGYFDVYFHENHQRYYLKHGQVWMKDFSDLERP</sequence>
<evidence type="ECO:0000313" key="1">
    <source>
        <dbReference type="EMBL" id="CAG8580005.1"/>
    </source>
</evidence>
<organism evidence="1 2">
    <name type="scientific">Acaulospora colombiana</name>
    <dbReference type="NCBI Taxonomy" id="27376"/>
    <lineage>
        <taxon>Eukaryota</taxon>
        <taxon>Fungi</taxon>
        <taxon>Fungi incertae sedis</taxon>
        <taxon>Mucoromycota</taxon>
        <taxon>Glomeromycotina</taxon>
        <taxon>Glomeromycetes</taxon>
        <taxon>Diversisporales</taxon>
        <taxon>Acaulosporaceae</taxon>
        <taxon>Acaulospora</taxon>
    </lineage>
</organism>
<evidence type="ECO:0000313" key="2">
    <source>
        <dbReference type="Proteomes" id="UP000789525"/>
    </source>
</evidence>
<name>A0ACA9MFK5_9GLOM</name>
<gene>
    <name evidence="1" type="ORF">ACOLOM_LOCUS5933</name>
</gene>
<dbReference type="Proteomes" id="UP000789525">
    <property type="component" value="Unassembled WGS sequence"/>
</dbReference>
<comment type="caution">
    <text evidence="1">The sequence shown here is derived from an EMBL/GenBank/DDBJ whole genome shotgun (WGS) entry which is preliminary data.</text>
</comment>
<keyword evidence="2" id="KW-1185">Reference proteome</keyword>